<organism evidence="1 2">
    <name type="scientific">Caenibius tardaugens NBRC 16725</name>
    <dbReference type="NCBI Taxonomy" id="1219035"/>
    <lineage>
        <taxon>Bacteria</taxon>
        <taxon>Pseudomonadati</taxon>
        <taxon>Pseudomonadota</taxon>
        <taxon>Alphaproteobacteria</taxon>
        <taxon>Sphingomonadales</taxon>
        <taxon>Erythrobacteraceae</taxon>
        <taxon>Caenibius</taxon>
    </lineage>
</organism>
<protein>
    <recommendedName>
        <fullName evidence="3">2OG-Fe dioxygenase family protein</fullName>
    </recommendedName>
</protein>
<dbReference type="KEGG" id="ntd:EGO55_18175"/>
<evidence type="ECO:0000313" key="2">
    <source>
        <dbReference type="Proteomes" id="UP000016568"/>
    </source>
</evidence>
<dbReference type="eggNOG" id="COG4340">
    <property type="taxonomic scope" value="Bacteria"/>
</dbReference>
<dbReference type="OrthoDB" id="6681382at2"/>
<dbReference type="Gene3D" id="2.60.120.620">
    <property type="entry name" value="q2cbj1_9rhob like domain"/>
    <property type="match status" value="1"/>
</dbReference>
<evidence type="ECO:0008006" key="3">
    <source>
        <dbReference type="Google" id="ProtNLM"/>
    </source>
</evidence>
<evidence type="ECO:0000313" key="1">
    <source>
        <dbReference type="EMBL" id="GAD49803.1"/>
    </source>
</evidence>
<dbReference type="AlphaFoldDB" id="U3A4Z0"/>
<reference evidence="1 2" key="1">
    <citation type="submission" date="2013-09" db="EMBL/GenBank/DDBJ databases">
        <title>Whole genome shotgun sequence of Novosphingobium tardaugens NBRC 16725.</title>
        <authorList>
            <person name="Isaki S."/>
            <person name="Hosoyama A."/>
            <person name="Tsuchikane K."/>
            <person name="Katsumata H."/>
            <person name="Ando Y."/>
            <person name="Yamazaki S."/>
            <person name="Fujita N."/>
        </authorList>
    </citation>
    <scope>NUCLEOTIDE SEQUENCE [LARGE SCALE GENOMIC DNA]</scope>
    <source>
        <strain evidence="1 2">NBRC 16725</strain>
    </source>
</reference>
<dbReference type="Proteomes" id="UP000016568">
    <property type="component" value="Unassembled WGS sequence"/>
</dbReference>
<gene>
    <name evidence="1" type="ORF">NT2_06_02430</name>
</gene>
<dbReference type="RefSeq" id="WP_021690708.1">
    <property type="nucleotide sequence ID" value="NZ_BASZ01000006.1"/>
</dbReference>
<keyword evidence="2" id="KW-1185">Reference proteome</keyword>
<sequence>MGAGHKSDGVPPLWTASVGVITQLHADMLVLPAISTVTQAPDWQAFADSWHDLPADDHMGDGGAYRQRRYAAFRADMSGCQRLRHRSHYQERAHNCLNGGIQRWFAPMQPATVSSDAFAQAMHCMADAVCEREGNPSSEWFVEVHQFRIMAQNGLPGLPTPEGLHHDGRDWVMILYVGGENFAGGETSVVGARETVLRHRLGQPGEALFLDDRRLRHATSAIVPVRPGLPAWRDTLVITYAVMPDRVL</sequence>
<name>U3A4Z0_9SPHN</name>
<comment type="caution">
    <text evidence="1">The sequence shown here is derived from an EMBL/GenBank/DDBJ whole genome shotgun (WGS) entry which is preliminary data.</text>
</comment>
<accession>U3A4Z0</accession>
<dbReference type="GO" id="GO:0051213">
    <property type="term" value="F:dioxygenase activity"/>
    <property type="evidence" value="ECO:0007669"/>
    <property type="project" value="InterPro"/>
</dbReference>
<dbReference type="Pfam" id="PF10014">
    <property type="entry name" value="2OG-Fe_Oxy_2"/>
    <property type="match status" value="1"/>
</dbReference>
<dbReference type="InterPro" id="IPR018724">
    <property type="entry name" value="2OG-Fe_dioxygenase"/>
</dbReference>
<proteinExistence type="predicted"/>
<dbReference type="EMBL" id="BASZ01000006">
    <property type="protein sequence ID" value="GAD49803.1"/>
    <property type="molecule type" value="Genomic_DNA"/>
</dbReference>